<reference evidence="2" key="1">
    <citation type="journal article" date="2013" name="Nature">
        <title>Pan genome of the phytoplankton Emiliania underpins its global distribution.</title>
        <authorList>
            <person name="Read B.A."/>
            <person name="Kegel J."/>
            <person name="Klute M.J."/>
            <person name="Kuo A."/>
            <person name="Lefebvre S.C."/>
            <person name="Maumus F."/>
            <person name="Mayer C."/>
            <person name="Miller J."/>
            <person name="Monier A."/>
            <person name="Salamov A."/>
            <person name="Young J."/>
            <person name="Aguilar M."/>
            <person name="Claverie J.M."/>
            <person name="Frickenhaus S."/>
            <person name="Gonzalez K."/>
            <person name="Herman E.K."/>
            <person name="Lin Y.C."/>
            <person name="Napier J."/>
            <person name="Ogata H."/>
            <person name="Sarno A.F."/>
            <person name="Shmutz J."/>
            <person name="Schroeder D."/>
            <person name="de Vargas C."/>
            <person name="Verret F."/>
            <person name="von Dassow P."/>
            <person name="Valentin K."/>
            <person name="Van de Peer Y."/>
            <person name="Wheeler G."/>
            <person name="Dacks J.B."/>
            <person name="Delwiche C.F."/>
            <person name="Dyhrman S.T."/>
            <person name="Glockner G."/>
            <person name="John U."/>
            <person name="Richards T."/>
            <person name="Worden A.Z."/>
            <person name="Zhang X."/>
            <person name="Grigoriev I.V."/>
            <person name="Allen A.E."/>
            <person name="Bidle K."/>
            <person name="Borodovsky M."/>
            <person name="Bowler C."/>
            <person name="Brownlee C."/>
            <person name="Cock J.M."/>
            <person name="Elias M."/>
            <person name="Gladyshev V.N."/>
            <person name="Groth M."/>
            <person name="Guda C."/>
            <person name="Hadaegh A."/>
            <person name="Iglesias-Rodriguez M.D."/>
            <person name="Jenkins J."/>
            <person name="Jones B.M."/>
            <person name="Lawson T."/>
            <person name="Leese F."/>
            <person name="Lindquist E."/>
            <person name="Lobanov A."/>
            <person name="Lomsadze A."/>
            <person name="Malik S.B."/>
            <person name="Marsh M.E."/>
            <person name="Mackinder L."/>
            <person name="Mock T."/>
            <person name="Mueller-Roeber B."/>
            <person name="Pagarete A."/>
            <person name="Parker M."/>
            <person name="Probert I."/>
            <person name="Quesneville H."/>
            <person name="Raines C."/>
            <person name="Rensing S.A."/>
            <person name="Riano-Pachon D.M."/>
            <person name="Richier S."/>
            <person name="Rokitta S."/>
            <person name="Shiraiwa Y."/>
            <person name="Soanes D.M."/>
            <person name="van der Giezen M."/>
            <person name="Wahlund T.M."/>
            <person name="Williams B."/>
            <person name="Wilson W."/>
            <person name="Wolfe G."/>
            <person name="Wurch L.L."/>
        </authorList>
    </citation>
    <scope>NUCLEOTIDE SEQUENCE</scope>
</reference>
<dbReference type="Gene3D" id="1.10.150.720">
    <property type="entry name" value="Haloacid dehalogenase-like hydrolase"/>
    <property type="match status" value="1"/>
</dbReference>
<evidence type="ECO:0000313" key="2">
    <source>
        <dbReference type="Proteomes" id="UP000013827"/>
    </source>
</evidence>
<protein>
    <recommendedName>
        <fullName evidence="3">Haloacid dehalogenase-like hydrolase domain-containing protein 3</fullName>
    </recommendedName>
</protein>
<accession>A0A0D3JVE5</accession>
<keyword evidence="2" id="KW-1185">Reference proteome</keyword>
<dbReference type="InterPro" id="IPR044924">
    <property type="entry name" value="HAD-SF_hydro_IA_REG-2-like_cap"/>
</dbReference>
<dbReference type="InterPro" id="IPR023214">
    <property type="entry name" value="HAD_sf"/>
</dbReference>
<evidence type="ECO:0008006" key="3">
    <source>
        <dbReference type="Google" id="ProtNLM"/>
    </source>
</evidence>
<dbReference type="HOGENOM" id="CLU_045011_8_0_1"/>
<dbReference type="STRING" id="2903.R1ELI8"/>
<dbReference type="EnsemblProtists" id="EOD27480">
    <property type="protein sequence ID" value="EOD27480"/>
    <property type="gene ID" value="EMIHUDRAFT_235679"/>
</dbReference>
<dbReference type="eggNOG" id="KOG3085">
    <property type="taxonomic scope" value="Eukaryota"/>
</dbReference>
<dbReference type="PANTHER" id="PTHR46191:SF2">
    <property type="entry name" value="HALOACID DEHALOGENASE-LIKE HYDROLASE DOMAIN-CONTAINING PROTEIN 3"/>
    <property type="match status" value="1"/>
</dbReference>
<dbReference type="Pfam" id="PF00702">
    <property type="entry name" value="Hydrolase"/>
    <property type="match status" value="1"/>
</dbReference>
<dbReference type="OMA" id="PYRIFPD"/>
<dbReference type="InterPro" id="IPR051828">
    <property type="entry name" value="HAD-like_hydrolase_domain"/>
</dbReference>
<dbReference type="Gene3D" id="3.40.50.1000">
    <property type="entry name" value="HAD superfamily/HAD-like"/>
    <property type="match status" value="1"/>
</dbReference>
<dbReference type="PANTHER" id="PTHR46191">
    <property type="match status" value="1"/>
</dbReference>
<dbReference type="SUPFAM" id="SSF56784">
    <property type="entry name" value="HAD-like"/>
    <property type="match status" value="1"/>
</dbReference>
<proteinExistence type="predicted"/>
<organism evidence="1 2">
    <name type="scientific">Emiliania huxleyi (strain CCMP1516)</name>
    <dbReference type="NCBI Taxonomy" id="280463"/>
    <lineage>
        <taxon>Eukaryota</taxon>
        <taxon>Haptista</taxon>
        <taxon>Haptophyta</taxon>
        <taxon>Prymnesiophyceae</taxon>
        <taxon>Isochrysidales</taxon>
        <taxon>Noelaerhabdaceae</taxon>
        <taxon>Emiliania</taxon>
    </lineage>
</organism>
<dbReference type="RefSeq" id="XP_005779909.1">
    <property type="nucleotide sequence ID" value="XM_005779852.1"/>
</dbReference>
<dbReference type="GeneID" id="17273068"/>
<dbReference type="InterPro" id="IPR036412">
    <property type="entry name" value="HAD-like_sf"/>
</dbReference>
<reference evidence="1" key="2">
    <citation type="submission" date="2024-10" db="UniProtKB">
        <authorList>
            <consortium name="EnsemblProtists"/>
        </authorList>
    </citation>
    <scope>IDENTIFICATION</scope>
</reference>
<evidence type="ECO:0000313" key="1">
    <source>
        <dbReference type="EnsemblProtists" id="EOD27480"/>
    </source>
</evidence>
<name>A0A0D3JVE5_EMIH1</name>
<sequence>MKHAAAAAARDGGALRCLTFEITSTLVCRVQVRLWQDNAELPNFGAASLANEREWWRAMIRSTLDQAGCTEALDDETFPLVFQRIYSSFASPDVWAPCPEGASAMRHAKERGLVVSTEHSGLVVGVCSNVYPRYVDQNLPLLGLHRDLDFAATSYEAGALKPSRDVFDAAARKASHVNRLLHGRTQPDVAPGQAHTVLHVGDDLEKDYLAARAVGMHALLFDPDGKAADPAAERGVPASDVIRSLAEVPSRIDELLGAAV</sequence>
<dbReference type="KEGG" id="ehx:EMIHUDRAFT_235679"/>
<dbReference type="AlphaFoldDB" id="A0A0D3JVE5"/>
<dbReference type="Proteomes" id="UP000013827">
    <property type="component" value="Unassembled WGS sequence"/>
</dbReference>
<dbReference type="PaxDb" id="2903-EOD27480"/>